<comment type="similarity">
    <text evidence="1">Belongs to the thioredoxin family. DsbC subfamily.</text>
</comment>
<dbReference type="SUPFAM" id="SSF52833">
    <property type="entry name" value="Thioredoxin-like"/>
    <property type="match status" value="1"/>
</dbReference>
<comment type="function">
    <text evidence="1">Required for disulfide bond formation in some periplasmic proteins. Acts by transferring its disulfide bond to other proteins and is reduced in the process.</text>
</comment>
<organism evidence="3 4">
    <name type="scientific">Modicisalibacter xianhensis</name>
    <dbReference type="NCBI Taxonomy" id="442341"/>
    <lineage>
        <taxon>Bacteria</taxon>
        <taxon>Pseudomonadati</taxon>
        <taxon>Pseudomonadota</taxon>
        <taxon>Gammaproteobacteria</taxon>
        <taxon>Oceanospirillales</taxon>
        <taxon>Halomonadaceae</taxon>
        <taxon>Modicisalibacter</taxon>
    </lineage>
</organism>
<dbReference type="InterPro" id="IPR036249">
    <property type="entry name" value="Thioredoxin-like_sf"/>
</dbReference>
<dbReference type="PANTHER" id="PTHR35272:SF4">
    <property type="entry name" value="THIOL:DISULFIDE INTERCHANGE PROTEIN DSBG"/>
    <property type="match status" value="1"/>
</dbReference>
<dbReference type="InterPro" id="IPR012336">
    <property type="entry name" value="Thioredoxin-like_fold"/>
</dbReference>
<comment type="subcellular location">
    <subcellularLocation>
        <location evidence="1">Periplasm</location>
    </subcellularLocation>
</comment>
<reference evidence="3 4" key="1">
    <citation type="submission" date="2019-03" db="EMBL/GenBank/DDBJ databases">
        <title>Freshwater and sediment microbial communities from various areas in North America, analyzing microbe dynamics in response to fracking.</title>
        <authorList>
            <person name="Lamendella R."/>
        </authorList>
    </citation>
    <scope>NUCLEOTIDE SEQUENCE [LARGE SCALE GENOMIC DNA]</scope>
    <source>
        <strain evidence="3 4">6_TX</strain>
    </source>
</reference>
<evidence type="ECO:0000256" key="1">
    <source>
        <dbReference type="RuleBase" id="RU364038"/>
    </source>
</evidence>
<dbReference type="RefSeq" id="WP_134019079.1">
    <property type="nucleotide sequence ID" value="NZ_SOEC01000013.1"/>
</dbReference>
<comment type="caution">
    <text evidence="3">The sequence shown here is derived from an EMBL/GenBank/DDBJ whole genome shotgun (WGS) entry which is preliminary data.</text>
</comment>
<feature type="signal peptide" evidence="1">
    <location>
        <begin position="1"/>
        <end position="23"/>
    </location>
</feature>
<proteinExistence type="inferred from homology"/>
<accession>A0A4R8FMV5</accession>
<feature type="domain" description="Thioredoxin-like fold" evidence="2">
    <location>
        <begin position="123"/>
        <end position="247"/>
    </location>
</feature>
<gene>
    <name evidence="3" type="ORF">DFO67_113108</name>
</gene>
<dbReference type="InterPro" id="IPR009094">
    <property type="entry name" value="DiS-bond_isomerase_DsbC/G_N_sf"/>
</dbReference>
<dbReference type="EMBL" id="SOEC01000013">
    <property type="protein sequence ID" value="TDX27676.1"/>
    <property type="molecule type" value="Genomic_DNA"/>
</dbReference>
<dbReference type="SUPFAM" id="SSF54423">
    <property type="entry name" value="DsbC/DsbG N-terminal domain-like"/>
    <property type="match status" value="1"/>
</dbReference>
<evidence type="ECO:0000259" key="2">
    <source>
        <dbReference type="Pfam" id="PF13098"/>
    </source>
</evidence>
<keyword evidence="1" id="KW-0732">Signal</keyword>
<protein>
    <recommendedName>
        <fullName evidence="1">Thiol:disulfide interchange protein</fullName>
    </recommendedName>
</protein>
<dbReference type="CDD" id="cd03020">
    <property type="entry name" value="DsbA_DsbC_DsbG"/>
    <property type="match status" value="1"/>
</dbReference>
<evidence type="ECO:0000313" key="3">
    <source>
        <dbReference type="EMBL" id="TDX27676.1"/>
    </source>
</evidence>
<sequence length="253" mass="27955">MTRRFVYHPLALLALAWPLLATAENDWPAPIKALESQGLTIHERFEAPAGLTGYAASVQGRELAAYVTQDEKYALVGTMVDAQGNDLTSDRLYELVKKPQDAELWESLADSAWIADGDDDAGRIIYTFTDPNCPYCKKFWDQTRPWVEAGKVQIRHIMVGILKQDSPIKALSLLAADDPAEALADHQRGNEISTFKEYPRDYEDALAENHQLMQSLGLGATPSTLYRHDGKLSVMQGVPPADKLESIMGSPAP</sequence>
<dbReference type="InterPro" id="IPR033954">
    <property type="entry name" value="DiS-bond_Isoase_DsbC/G"/>
</dbReference>
<name>A0A4R8FMV5_9GAMM</name>
<dbReference type="InterPro" id="IPR051470">
    <property type="entry name" value="Thiol:disulfide_interchange"/>
</dbReference>
<dbReference type="Proteomes" id="UP000294489">
    <property type="component" value="Unassembled WGS sequence"/>
</dbReference>
<dbReference type="AlphaFoldDB" id="A0A4R8FMV5"/>
<dbReference type="PANTHER" id="PTHR35272">
    <property type="entry name" value="THIOL:DISULFIDE INTERCHANGE PROTEIN DSBC-RELATED"/>
    <property type="match status" value="1"/>
</dbReference>
<dbReference type="Gene3D" id="3.10.450.70">
    <property type="entry name" value="Disulphide bond isomerase, DsbC/G, N-terminal"/>
    <property type="match status" value="1"/>
</dbReference>
<dbReference type="OrthoDB" id="5298214at2"/>
<feature type="chain" id="PRO_5020849929" description="Thiol:disulfide interchange protein" evidence="1">
    <location>
        <begin position="24"/>
        <end position="253"/>
    </location>
</feature>
<dbReference type="GO" id="GO:0042597">
    <property type="term" value="C:periplasmic space"/>
    <property type="evidence" value="ECO:0007669"/>
    <property type="project" value="UniProtKB-SubCell"/>
</dbReference>
<dbReference type="Gene3D" id="3.40.30.10">
    <property type="entry name" value="Glutaredoxin"/>
    <property type="match status" value="1"/>
</dbReference>
<dbReference type="NCBIfam" id="NF008657">
    <property type="entry name" value="PRK11657.1"/>
    <property type="match status" value="1"/>
</dbReference>
<dbReference type="Pfam" id="PF13098">
    <property type="entry name" value="Thioredoxin_2"/>
    <property type="match status" value="1"/>
</dbReference>
<keyword evidence="1" id="KW-0676">Redox-active center</keyword>
<keyword evidence="1" id="KW-0574">Periplasm</keyword>
<evidence type="ECO:0000313" key="4">
    <source>
        <dbReference type="Proteomes" id="UP000294489"/>
    </source>
</evidence>